<dbReference type="InterPro" id="IPR032623">
    <property type="entry name" value="FecR_N"/>
</dbReference>
<evidence type="ECO:0000259" key="3">
    <source>
        <dbReference type="Pfam" id="PF16220"/>
    </source>
</evidence>
<dbReference type="EMBL" id="JBINXB010000016">
    <property type="protein sequence ID" value="MFH6566856.1"/>
    <property type="molecule type" value="Genomic_DNA"/>
</dbReference>
<dbReference type="Pfam" id="PF04773">
    <property type="entry name" value="FecR"/>
    <property type="match status" value="1"/>
</dbReference>
<dbReference type="Gene3D" id="2.60.120.1440">
    <property type="match status" value="1"/>
</dbReference>
<name>A0ABW7LZB9_9PSED</name>
<keyword evidence="1" id="KW-0472">Membrane</keyword>
<feature type="transmembrane region" description="Helical" evidence="1">
    <location>
        <begin position="79"/>
        <end position="102"/>
    </location>
</feature>
<evidence type="ECO:0000256" key="1">
    <source>
        <dbReference type="SAM" id="Phobius"/>
    </source>
</evidence>
<dbReference type="Proteomes" id="UP001609821">
    <property type="component" value="Unassembled WGS sequence"/>
</dbReference>
<dbReference type="PANTHER" id="PTHR30273:SF2">
    <property type="entry name" value="PROTEIN FECR"/>
    <property type="match status" value="1"/>
</dbReference>
<comment type="caution">
    <text evidence="4">The sequence shown here is derived from an EMBL/GenBank/DDBJ whole genome shotgun (WGS) entry which is preliminary data.</text>
</comment>
<dbReference type="Pfam" id="PF16220">
    <property type="entry name" value="DUF4880"/>
    <property type="match status" value="1"/>
</dbReference>
<sequence length="313" mass="34122">MSPHQAAGHDSIDEQAANWFARNRNERDHSTREQFDTWHASPAHAQAYAEFEALWADLGQLEQINQPIALPVRPRRSNFALATAAAVLCAVFALNLGAPVALHQQQVSTLAQGGRTLLLPDGSTLNVNANTRLRLEFNAQQRDIYLDQGQLYIEVAANKEQPLVVHAGAARIKVVGTGFDVRRSSRQLVVSVAHGQVAFTPDAKSSTLLGAQQRATYDYAKSSLQEHPLGAEKVADWRSGHLSFRNRELGSLVDELDLYRPGVIQLAAGPLAAYKVSGNLDISDPLALVKALPALIPVKTVLQDNGTIRIEPR</sequence>
<evidence type="ECO:0000259" key="2">
    <source>
        <dbReference type="Pfam" id="PF04773"/>
    </source>
</evidence>
<organism evidence="4 5">
    <name type="scientific">Pseudomonas kulmbachensis</name>
    <dbReference type="NCBI Taxonomy" id="3043408"/>
    <lineage>
        <taxon>Bacteria</taxon>
        <taxon>Pseudomonadati</taxon>
        <taxon>Pseudomonadota</taxon>
        <taxon>Gammaproteobacteria</taxon>
        <taxon>Pseudomonadales</taxon>
        <taxon>Pseudomonadaceae</taxon>
        <taxon>Pseudomonas</taxon>
    </lineage>
</organism>
<proteinExistence type="predicted"/>
<dbReference type="InterPro" id="IPR012373">
    <property type="entry name" value="Ferrdict_sens_TM"/>
</dbReference>
<gene>
    <name evidence="4" type="ORF">ACHMWK_12870</name>
</gene>
<reference evidence="4 5" key="1">
    <citation type="submission" date="2024-10" db="EMBL/GenBank/DDBJ databases">
        <title>Aeromonas and Pseudomonas from the Cagarras Archipelago, Rio de Janeiro, Brazil.</title>
        <authorList>
            <person name="Canellas A.L.B."/>
            <person name="Laport M.S."/>
        </authorList>
    </citation>
    <scope>NUCLEOTIDE SEQUENCE [LARGE SCALE GENOMIC DNA]</scope>
    <source>
        <strain evidence="4 5">CPF-4</strain>
    </source>
</reference>
<dbReference type="PANTHER" id="PTHR30273">
    <property type="entry name" value="PERIPLASMIC SIGNAL SENSOR AND SIGMA FACTOR ACTIVATOR FECR-RELATED"/>
    <property type="match status" value="1"/>
</dbReference>
<feature type="domain" description="FecR protein" evidence="2">
    <location>
        <begin position="106"/>
        <end position="197"/>
    </location>
</feature>
<protein>
    <submittedName>
        <fullName evidence="4">FecR family protein</fullName>
    </submittedName>
</protein>
<dbReference type="PIRSF" id="PIRSF018266">
    <property type="entry name" value="FecR"/>
    <property type="match status" value="1"/>
</dbReference>
<evidence type="ECO:0000313" key="4">
    <source>
        <dbReference type="EMBL" id="MFH6566856.1"/>
    </source>
</evidence>
<keyword evidence="1" id="KW-0812">Transmembrane</keyword>
<keyword evidence="5" id="KW-1185">Reference proteome</keyword>
<feature type="domain" description="FecR N-terminal" evidence="3">
    <location>
        <begin position="14"/>
        <end position="54"/>
    </location>
</feature>
<accession>A0ABW7LZB9</accession>
<dbReference type="RefSeq" id="WP_338579445.1">
    <property type="nucleotide sequence ID" value="NZ_JBINXA010000001.1"/>
</dbReference>
<dbReference type="InterPro" id="IPR006860">
    <property type="entry name" value="FecR"/>
</dbReference>
<keyword evidence="1" id="KW-1133">Transmembrane helix</keyword>
<evidence type="ECO:0000313" key="5">
    <source>
        <dbReference type="Proteomes" id="UP001609821"/>
    </source>
</evidence>